<dbReference type="EMBL" id="JAJTTA010000005">
    <property type="protein sequence ID" value="MCF0042912.1"/>
    <property type="molecule type" value="Genomic_DNA"/>
</dbReference>
<evidence type="ECO:0000256" key="5">
    <source>
        <dbReference type="ARBA" id="ARBA00031445"/>
    </source>
</evidence>
<comment type="caution">
    <text evidence="10">The sequence shown here is derived from an EMBL/GenBank/DDBJ whole genome shotgun (WGS) entry which is preliminary data.</text>
</comment>
<comment type="function">
    <text evidence="8">Involved in lipopolysaccharide (LPS) biosynthesis. Catalyzes the transfer of 3-deoxy-D-manno-octulosonate (Kdo) residue(s) from CMP-Kdo to lipid IV(A), the tetraacyldisaccharide-1,4'-bisphosphate precursor of lipid A.</text>
</comment>
<feature type="domain" description="3-deoxy-D-manno-octulosonic-acid transferase N-terminal" evidence="9">
    <location>
        <begin position="50"/>
        <end position="210"/>
    </location>
</feature>
<dbReference type="InterPro" id="IPR007507">
    <property type="entry name" value="Glycos_transf_N"/>
</dbReference>
<keyword evidence="8" id="KW-0472">Membrane</keyword>
<keyword evidence="11" id="KW-1185">Reference proteome</keyword>
<keyword evidence="8" id="KW-0448">Lipopolysaccharide biosynthesis</keyword>
<dbReference type="GO" id="GO:0005886">
    <property type="term" value="C:plasma membrane"/>
    <property type="evidence" value="ECO:0007669"/>
    <property type="project" value="UniProtKB-SubCell"/>
</dbReference>
<accession>A0A9X1PGL0</accession>
<evidence type="ECO:0000256" key="1">
    <source>
        <dbReference type="ARBA" id="ARBA00004713"/>
    </source>
</evidence>
<dbReference type="Gene3D" id="3.40.50.11720">
    <property type="entry name" value="3-Deoxy-D-manno-octulosonic-acid transferase, N-terminal domain"/>
    <property type="match status" value="1"/>
</dbReference>
<dbReference type="GO" id="GO:0009245">
    <property type="term" value="P:lipid A biosynthetic process"/>
    <property type="evidence" value="ECO:0007669"/>
    <property type="project" value="TreeGrafter"/>
</dbReference>
<dbReference type="RefSeq" id="WP_234615751.1">
    <property type="nucleotide sequence ID" value="NZ_CP098806.1"/>
</dbReference>
<comment type="subcellular location">
    <subcellularLocation>
        <location evidence="8">Cell membrane</location>
    </subcellularLocation>
</comment>
<evidence type="ECO:0000256" key="2">
    <source>
        <dbReference type="ARBA" id="ARBA00012621"/>
    </source>
</evidence>
<dbReference type="Gene3D" id="3.40.50.2000">
    <property type="entry name" value="Glycogen Phosphorylase B"/>
    <property type="match status" value="1"/>
</dbReference>
<dbReference type="PANTHER" id="PTHR42755">
    <property type="entry name" value="3-DEOXY-MANNO-OCTULOSONATE CYTIDYLYLTRANSFERASE"/>
    <property type="match status" value="1"/>
</dbReference>
<dbReference type="PANTHER" id="PTHR42755:SF1">
    <property type="entry name" value="3-DEOXY-D-MANNO-OCTULOSONIC ACID TRANSFERASE, MITOCHONDRIAL-RELATED"/>
    <property type="match status" value="1"/>
</dbReference>
<comment type="pathway">
    <text evidence="1 8">Bacterial outer membrane biogenesis; LPS core biosynthesis.</text>
</comment>
<dbReference type="InterPro" id="IPR039901">
    <property type="entry name" value="Kdotransferase"/>
</dbReference>
<dbReference type="EC" id="2.4.99.12" evidence="2 8"/>
<dbReference type="InterPro" id="IPR038107">
    <property type="entry name" value="Glycos_transf_N_sf"/>
</dbReference>
<dbReference type="GO" id="GO:0009244">
    <property type="term" value="P:lipopolysaccharide core region biosynthetic process"/>
    <property type="evidence" value="ECO:0007669"/>
    <property type="project" value="UniProtKB-UniRule"/>
</dbReference>
<feature type="active site" description="Proton acceptor" evidence="7">
    <location>
        <position position="64"/>
    </location>
</feature>
<proteinExistence type="inferred from homology"/>
<organism evidence="10 11">
    <name type="scientific">Dyadobacter fanqingshengii</name>
    <dbReference type="NCBI Taxonomy" id="2906443"/>
    <lineage>
        <taxon>Bacteria</taxon>
        <taxon>Pseudomonadati</taxon>
        <taxon>Bacteroidota</taxon>
        <taxon>Cytophagia</taxon>
        <taxon>Cytophagales</taxon>
        <taxon>Spirosomataceae</taxon>
        <taxon>Dyadobacter</taxon>
    </lineage>
</organism>
<gene>
    <name evidence="10" type="ORF">LXM24_22610</name>
</gene>
<comment type="catalytic activity">
    <reaction evidence="6 8">
        <text>lipid IVA (E. coli) + CMP-3-deoxy-beta-D-manno-octulosonate = alpha-Kdo-(2-&gt;6)-lipid IVA (E. coli) + CMP + H(+)</text>
        <dbReference type="Rhea" id="RHEA:28066"/>
        <dbReference type="ChEBI" id="CHEBI:15378"/>
        <dbReference type="ChEBI" id="CHEBI:58603"/>
        <dbReference type="ChEBI" id="CHEBI:60364"/>
        <dbReference type="ChEBI" id="CHEBI:60377"/>
        <dbReference type="ChEBI" id="CHEBI:85987"/>
        <dbReference type="EC" id="2.4.99.12"/>
    </reaction>
</comment>
<dbReference type="AlphaFoldDB" id="A0A9X1PGL0"/>
<evidence type="ECO:0000256" key="7">
    <source>
        <dbReference type="PIRSR" id="PIRSR639901-1"/>
    </source>
</evidence>
<evidence type="ECO:0000256" key="4">
    <source>
        <dbReference type="ARBA" id="ARBA00022679"/>
    </source>
</evidence>
<evidence type="ECO:0000259" key="9">
    <source>
        <dbReference type="Pfam" id="PF04413"/>
    </source>
</evidence>
<evidence type="ECO:0000313" key="10">
    <source>
        <dbReference type="EMBL" id="MCF0042912.1"/>
    </source>
</evidence>
<evidence type="ECO:0000256" key="3">
    <source>
        <dbReference type="ARBA" id="ARBA00019077"/>
    </source>
</evidence>
<dbReference type="GO" id="GO:0043842">
    <property type="term" value="F:Kdo transferase activity"/>
    <property type="evidence" value="ECO:0007669"/>
    <property type="project" value="UniProtKB-EC"/>
</dbReference>
<keyword evidence="8" id="KW-1003">Cell membrane</keyword>
<reference evidence="10" key="1">
    <citation type="submission" date="2021-12" db="EMBL/GenBank/DDBJ databases">
        <title>Novel species in genus Dyadobacter.</title>
        <authorList>
            <person name="Ma C."/>
        </authorList>
    </citation>
    <scope>NUCLEOTIDE SEQUENCE</scope>
    <source>
        <strain evidence="10">CY399</strain>
    </source>
</reference>
<evidence type="ECO:0000256" key="6">
    <source>
        <dbReference type="ARBA" id="ARBA00049183"/>
    </source>
</evidence>
<dbReference type="Proteomes" id="UP001139700">
    <property type="component" value="Unassembled WGS sequence"/>
</dbReference>
<evidence type="ECO:0000313" key="11">
    <source>
        <dbReference type="Proteomes" id="UP001139700"/>
    </source>
</evidence>
<protein>
    <recommendedName>
        <fullName evidence="3 8">3-deoxy-D-manno-octulosonic acid transferase</fullName>
        <shortName evidence="8">Kdo transferase</shortName>
        <ecNumber evidence="2 8">2.4.99.12</ecNumber>
    </recommendedName>
    <alternativeName>
        <fullName evidence="5 8">Lipid IV(A) 3-deoxy-D-manno-octulosonic acid transferase</fullName>
    </alternativeName>
</protein>
<keyword evidence="4 8" id="KW-0808">Transferase</keyword>
<dbReference type="Pfam" id="PF04413">
    <property type="entry name" value="Glycos_transf_N"/>
    <property type="match status" value="1"/>
</dbReference>
<comment type="similarity">
    <text evidence="8">Belongs to the glycosyltransferase group 1 family.</text>
</comment>
<sequence>MSEVIYQSAISTVASLMRVAALFNHKIKLGVAGREGLLEEMESGFQKLVNGRSVAWFHAASLGEFEQGRPVIEAYKTQFPDHFILLTFFSPSGYEVRKNYNGADYICYLPWDTASNAKRFVKIAQPKIAFFIKYEFWHNYLVELKKNKTHIISFSTIFRPDQIFFKKRGGFFKKMLNLFDHIFVQNQQSLALLHGIGVQHGSLAGDTRFDRVSAIAAHVKDLPEVATFVENKLCLIVGSAWEADMQVLIPVLNHFKGSLKAIIAPHEIRKEEIAQWRKSLDGKTLLYSELTKNIHSAEYDYLVIDNIGMLSSLYQYGDMAYIGGSFGSGLHNILEAATFGIPITFGNKQYHKFQEAVDLIERKGAVAVAGNEELATTIRQWIDSSELRKVAGNVNKSYIADGVGSTDLILNAVKKMQG</sequence>
<evidence type="ECO:0000256" key="8">
    <source>
        <dbReference type="RuleBase" id="RU365103"/>
    </source>
</evidence>
<name>A0A9X1PGL0_9BACT</name>